<feature type="region of interest" description="Disordered" evidence="1">
    <location>
        <begin position="63"/>
        <end position="94"/>
    </location>
</feature>
<name>A0AAW8J8X1_9GAMM</name>
<protein>
    <recommendedName>
        <fullName evidence="5">DUF4199 domain-containing protein</fullName>
    </recommendedName>
</protein>
<evidence type="ECO:0000313" key="3">
    <source>
        <dbReference type="EMBL" id="MDQ8936200.1"/>
    </source>
</evidence>
<evidence type="ECO:0008006" key="5">
    <source>
        <dbReference type="Google" id="ProtNLM"/>
    </source>
</evidence>
<dbReference type="RefSeq" id="WP_308976466.1">
    <property type="nucleotide sequence ID" value="NZ_JAVIDL010000019.1"/>
</dbReference>
<keyword evidence="2" id="KW-0812">Transmembrane</keyword>
<evidence type="ECO:0000256" key="1">
    <source>
        <dbReference type="SAM" id="MobiDB-lite"/>
    </source>
</evidence>
<accession>A0AAW8J8X1</accession>
<dbReference type="EMBL" id="JAVIDL010000019">
    <property type="protein sequence ID" value="MDQ8936200.1"/>
    <property type="molecule type" value="Genomic_DNA"/>
</dbReference>
<dbReference type="Proteomes" id="UP001243844">
    <property type="component" value="Unassembled WGS sequence"/>
</dbReference>
<sequence>MNNQVLSPEKSPWGWKALIIATVLSILFLGIFYLAMSNEPDYMPSKQHTTQQHAFKQQPTMSAEAMAEAKQQDQARQIAQEKHSAAQVEAHQGH</sequence>
<evidence type="ECO:0000313" key="4">
    <source>
        <dbReference type="Proteomes" id="UP001243844"/>
    </source>
</evidence>
<gene>
    <name evidence="3" type="ORF">RFH47_10725</name>
</gene>
<proteinExistence type="predicted"/>
<keyword evidence="2" id="KW-0472">Membrane</keyword>
<dbReference type="AlphaFoldDB" id="A0AAW8J8X1"/>
<comment type="caution">
    <text evidence="3">The sequence shown here is derived from an EMBL/GenBank/DDBJ whole genome shotgun (WGS) entry which is preliminary data.</text>
</comment>
<feature type="transmembrane region" description="Helical" evidence="2">
    <location>
        <begin position="13"/>
        <end position="36"/>
    </location>
</feature>
<reference evidence="3" key="1">
    <citation type="submission" date="2023-08" db="EMBL/GenBank/DDBJ databases">
        <title>Emergence of clinically-relevant ST2 carbapenem-resistant Acinetobacter baumannii strains in hospital sewages in Zhejiang, East of China.</title>
        <authorList>
            <person name="Kaichao C."/>
            <person name="Zhang R."/>
        </authorList>
    </citation>
    <scope>NUCLEOTIDE SEQUENCE</scope>
    <source>
        <strain evidence="3">M-RB-37</strain>
    </source>
</reference>
<organism evidence="3 4">
    <name type="scientific">Acinetobacter rudis</name>
    <dbReference type="NCBI Taxonomy" id="632955"/>
    <lineage>
        <taxon>Bacteria</taxon>
        <taxon>Pseudomonadati</taxon>
        <taxon>Pseudomonadota</taxon>
        <taxon>Gammaproteobacteria</taxon>
        <taxon>Moraxellales</taxon>
        <taxon>Moraxellaceae</taxon>
        <taxon>Acinetobacter</taxon>
    </lineage>
</organism>
<keyword evidence="2" id="KW-1133">Transmembrane helix</keyword>
<evidence type="ECO:0000256" key="2">
    <source>
        <dbReference type="SAM" id="Phobius"/>
    </source>
</evidence>